<proteinExistence type="predicted"/>
<reference evidence="1" key="1">
    <citation type="journal article" date="2013" name="Genetics">
        <title>The draft genome and transcriptome of Panagrellus redivivus are shaped by the harsh demands of a free-living lifestyle.</title>
        <authorList>
            <person name="Srinivasan J."/>
            <person name="Dillman A.R."/>
            <person name="Macchietto M.G."/>
            <person name="Heikkinen L."/>
            <person name="Lakso M."/>
            <person name="Fracchia K.M."/>
            <person name="Antoshechkin I."/>
            <person name="Mortazavi A."/>
            <person name="Wong G."/>
            <person name="Sternberg P.W."/>
        </authorList>
    </citation>
    <scope>NUCLEOTIDE SEQUENCE [LARGE SCALE GENOMIC DNA]</scope>
    <source>
        <strain evidence="1">MT8872</strain>
    </source>
</reference>
<accession>A0A7E4V8E8</accession>
<evidence type="ECO:0000313" key="2">
    <source>
        <dbReference type="WBParaSite" id="Pan_g1727.t1"/>
    </source>
</evidence>
<keyword evidence="1" id="KW-1185">Reference proteome</keyword>
<reference evidence="2" key="2">
    <citation type="submission" date="2020-10" db="UniProtKB">
        <authorList>
            <consortium name="WormBaseParasite"/>
        </authorList>
    </citation>
    <scope>IDENTIFICATION</scope>
</reference>
<dbReference type="WBParaSite" id="Pan_g1727.t1">
    <property type="protein sequence ID" value="Pan_g1727.t1"/>
    <property type="gene ID" value="Pan_g1727"/>
</dbReference>
<sequence length="204" mass="23294">MTDAHVTDIVTLVQLKTGVNDRSEVTGILEVLEPINSQTPRIQVRIISAGDLKRVLTSFMICPTDYYHFLDNKDGTFYCAFDNKNQSQRNVIGFTNTQLDLKDAMLKKIVDCFTEWRRPQCETLLKLIEKSDKESSTIRSSCYSNSSMKTERRSSISAVDISDNENGQQEGETRVLEYFNHVFEEVRRSPRAGPNQNNEEADLV</sequence>
<evidence type="ECO:0000313" key="1">
    <source>
        <dbReference type="Proteomes" id="UP000492821"/>
    </source>
</evidence>
<organism evidence="1 2">
    <name type="scientific">Panagrellus redivivus</name>
    <name type="common">Microworm</name>
    <dbReference type="NCBI Taxonomy" id="6233"/>
    <lineage>
        <taxon>Eukaryota</taxon>
        <taxon>Metazoa</taxon>
        <taxon>Ecdysozoa</taxon>
        <taxon>Nematoda</taxon>
        <taxon>Chromadorea</taxon>
        <taxon>Rhabditida</taxon>
        <taxon>Tylenchina</taxon>
        <taxon>Panagrolaimomorpha</taxon>
        <taxon>Panagrolaimoidea</taxon>
        <taxon>Panagrolaimidae</taxon>
        <taxon>Panagrellus</taxon>
    </lineage>
</organism>
<protein>
    <submittedName>
        <fullName evidence="2">PID domain-containing protein</fullName>
    </submittedName>
</protein>
<dbReference type="AlphaFoldDB" id="A0A7E4V8E8"/>
<dbReference type="Proteomes" id="UP000492821">
    <property type="component" value="Unassembled WGS sequence"/>
</dbReference>
<name>A0A7E4V8E8_PANRE</name>